<reference evidence="2 3" key="1">
    <citation type="submission" date="2024-09" db="EMBL/GenBank/DDBJ databases">
        <title>Chromosome-scale assembly of Riccia sorocarpa.</title>
        <authorList>
            <person name="Paukszto L."/>
        </authorList>
    </citation>
    <scope>NUCLEOTIDE SEQUENCE [LARGE SCALE GENOMIC DNA]</scope>
    <source>
        <strain evidence="2">LP-2024</strain>
        <tissue evidence="2">Aerial parts of the thallus</tissue>
    </source>
</reference>
<keyword evidence="1" id="KW-0175">Coiled coil</keyword>
<dbReference type="EMBL" id="JBJQOH010000008">
    <property type="protein sequence ID" value="KAL3675621.1"/>
    <property type="molecule type" value="Genomic_DNA"/>
</dbReference>
<comment type="caution">
    <text evidence="2">The sequence shown here is derived from an EMBL/GenBank/DDBJ whole genome shotgun (WGS) entry which is preliminary data.</text>
</comment>
<accession>A0ABD3GAC4</accession>
<feature type="coiled-coil region" evidence="1">
    <location>
        <begin position="111"/>
        <end position="138"/>
    </location>
</feature>
<protein>
    <submittedName>
        <fullName evidence="2">Uncharacterized protein</fullName>
    </submittedName>
</protein>
<name>A0ABD3GAC4_9MARC</name>
<keyword evidence="3" id="KW-1185">Reference proteome</keyword>
<evidence type="ECO:0000313" key="2">
    <source>
        <dbReference type="EMBL" id="KAL3675621.1"/>
    </source>
</evidence>
<evidence type="ECO:0000313" key="3">
    <source>
        <dbReference type="Proteomes" id="UP001633002"/>
    </source>
</evidence>
<gene>
    <name evidence="2" type="ORF">R1sor_025569</name>
</gene>
<dbReference type="AlphaFoldDB" id="A0ABD3GAC4"/>
<evidence type="ECO:0000256" key="1">
    <source>
        <dbReference type="SAM" id="Coils"/>
    </source>
</evidence>
<sequence>MTTTNNRQNAERASVRQKCADVLSYLDGLQTDDPEEHIHRLQSQNRELQETKNVLMVVNNTLSLQIETYQAKTAEYEKLKLEKEDGDDQIDMLRKYITELSERFRSKDEELMRIRHEYDNKAMQYENLKDEYKALQSRHRQLFLGFIPEVRKFLLRRFWEMTTVNDRRTAEIDLVKQKCADVLSYLDSIQEMEPEDRILRLQSENRELKESIIALEVVRNTLSTKLDLHRKTIDELRSGRNIHKYDKLKQEKEECDNQINMLRIITLLFDYRTIGQIQSKG</sequence>
<proteinExistence type="predicted"/>
<dbReference type="Proteomes" id="UP001633002">
    <property type="component" value="Unassembled WGS sequence"/>
</dbReference>
<organism evidence="2 3">
    <name type="scientific">Riccia sorocarpa</name>
    <dbReference type="NCBI Taxonomy" id="122646"/>
    <lineage>
        <taxon>Eukaryota</taxon>
        <taxon>Viridiplantae</taxon>
        <taxon>Streptophyta</taxon>
        <taxon>Embryophyta</taxon>
        <taxon>Marchantiophyta</taxon>
        <taxon>Marchantiopsida</taxon>
        <taxon>Marchantiidae</taxon>
        <taxon>Marchantiales</taxon>
        <taxon>Ricciaceae</taxon>
        <taxon>Riccia</taxon>
    </lineage>
</organism>